<gene>
    <name evidence="2" type="ORF">MAE02_57190</name>
</gene>
<comment type="caution">
    <text evidence="2">The sequence shown here is derived from an EMBL/GenBank/DDBJ whole genome shotgun (WGS) entry which is preliminary data.</text>
</comment>
<evidence type="ECO:0000256" key="1">
    <source>
        <dbReference type="SAM" id="SignalP"/>
    </source>
</evidence>
<dbReference type="Proteomes" id="UP000321085">
    <property type="component" value="Unassembled WGS sequence"/>
</dbReference>
<proteinExistence type="predicted"/>
<evidence type="ECO:0000313" key="3">
    <source>
        <dbReference type="Proteomes" id="UP000321085"/>
    </source>
</evidence>
<name>A0A512C1E5_9HYPH</name>
<keyword evidence="1" id="KW-0732">Signal</keyword>
<dbReference type="RefSeq" id="WP_114189094.1">
    <property type="nucleotide sequence ID" value="NZ_BJYU01000145.1"/>
</dbReference>
<dbReference type="OrthoDB" id="424374at2"/>
<reference evidence="2 3" key="1">
    <citation type="submission" date="2019-07" db="EMBL/GenBank/DDBJ databases">
        <title>Whole genome shotgun sequence of Microvirga aerophila NBRC 106136.</title>
        <authorList>
            <person name="Hosoyama A."/>
            <person name="Uohara A."/>
            <person name="Ohji S."/>
            <person name="Ichikawa N."/>
        </authorList>
    </citation>
    <scope>NUCLEOTIDE SEQUENCE [LARGE SCALE GENOMIC DNA]</scope>
    <source>
        <strain evidence="2 3">NBRC 106136</strain>
    </source>
</reference>
<keyword evidence="3" id="KW-1185">Reference proteome</keyword>
<protein>
    <submittedName>
        <fullName evidence="2">Uncharacterized protein</fullName>
    </submittedName>
</protein>
<sequence length="262" mass="26391">MPMKRCASDLILIGGLLLVPGVALSQDATTKPHVPLEKTIGRTTPTGPVPSLAVLNAASAKLEGGKLTLAGVAPSSVVFADRPVRAAGHVMTEQFIMQWDEGKDSFAKDPPNATVSVLGGDGSKVSDAVVTLKAPKLEGGNLTFDVVVLEGNLAGSSGPAALFIDHFGGFGGGGFHAGGFGGFHAGGFGGFHAGGFDAARFGGYRGGAWAGGRYWHAPVYRGAWYGAGAGAAAGLAAGAAMGAAYDSYVVPNQCGYYPYSPC</sequence>
<feature type="signal peptide" evidence="1">
    <location>
        <begin position="1"/>
        <end position="25"/>
    </location>
</feature>
<organism evidence="2 3">
    <name type="scientific">Microvirga aerophila</name>
    <dbReference type="NCBI Taxonomy" id="670291"/>
    <lineage>
        <taxon>Bacteria</taxon>
        <taxon>Pseudomonadati</taxon>
        <taxon>Pseudomonadota</taxon>
        <taxon>Alphaproteobacteria</taxon>
        <taxon>Hyphomicrobiales</taxon>
        <taxon>Methylobacteriaceae</taxon>
        <taxon>Microvirga</taxon>
    </lineage>
</organism>
<feature type="chain" id="PRO_5021758640" evidence="1">
    <location>
        <begin position="26"/>
        <end position="262"/>
    </location>
</feature>
<evidence type="ECO:0000313" key="2">
    <source>
        <dbReference type="EMBL" id="GEO18023.1"/>
    </source>
</evidence>
<accession>A0A512C1E5</accession>
<dbReference type="EMBL" id="BJYU01000145">
    <property type="protein sequence ID" value="GEO18023.1"/>
    <property type="molecule type" value="Genomic_DNA"/>
</dbReference>
<dbReference type="AlphaFoldDB" id="A0A512C1E5"/>